<keyword evidence="3" id="KW-1185">Reference proteome</keyword>
<dbReference type="Proteomes" id="UP000641932">
    <property type="component" value="Unassembled WGS sequence"/>
</dbReference>
<feature type="domain" description="DNA primase/polymerase bifunctional N-terminal" evidence="1">
    <location>
        <begin position="24"/>
        <end position="203"/>
    </location>
</feature>
<accession>A0A917ZV32</accession>
<dbReference type="EMBL" id="BMMS01000021">
    <property type="protein sequence ID" value="GGO93796.1"/>
    <property type="molecule type" value="Genomic_DNA"/>
</dbReference>
<comment type="caution">
    <text evidence="2">The sequence shown here is derived from an EMBL/GenBank/DDBJ whole genome shotgun (WGS) entry which is preliminary data.</text>
</comment>
<reference evidence="2" key="2">
    <citation type="submission" date="2020-09" db="EMBL/GenBank/DDBJ databases">
        <authorList>
            <person name="Sun Q."/>
            <person name="Zhou Y."/>
        </authorList>
    </citation>
    <scope>NUCLEOTIDE SEQUENCE</scope>
    <source>
        <strain evidence="2">CGMCC 4.7201</strain>
    </source>
</reference>
<name>A0A917ZV32_9ACTN</name>
<dbReference type="SMART" id="SM00943">
    <property type="entry name" value="Prim-Pol"/>
    <property type="match status" value="1"/>
</dbReference>
<evidence type="ECO:0000259" key="1">
    <source>
        <dbReference type="SMART" id="SM00943"/>
    </source>
</evidence>
<dbReference type="RefSeq" id="WP_189133782.1">
    <property type="nucleotide sequence ID" value="NZ_BMMS01000021.1"/>
</dbReference>
<gene>
    <name evidence="2" type="ORF">GCM10012280_47140</name>
</gene>
<sequence>MGITLGDIRTGSRRRARATVCSTVTEYTGLWGWAVAPGTRLVRGDECSCGDERCAAPGRHPLAGAGEVGPGSTADEVAALWERFPGASALLPAGRSFDVLEVSEAAGCRAMVRLERMGTRLGPVLATPEGRAQFFVAPGAAAELSGLLYKMGWDDAGLDLRPLGLGDHVTAPPSELGGLGPVRWLRPPTLDTAVHPPEARLVLGTLAYACHRDRRPLAGSGSWLVPS</sequence>
<dbReference type="AlphaFoldDB" id="A0A917ZV32"/>
<dbReference type="InterPro" id="IPR015330">
    <property type="entry name" value="DNA_primase/pol_bifunc_N"/>
</dbReference>
<proteinExistence type="predicted"/>
<evidence type="ECO:0000313" key="3">
    <source>
        <dbReference type="Proteomes" id="UP000641932"/>
    </source>
</evidence>
<organism evidence="2 3">
    <name type="scientific">Wenjunlia tyrosinilytica</name>
    <dbReference type="NCBI Taxonomy" id="1544741"/>
    <lineage>
        <taxon>Bacteria</taxon>
        <taxon>Bacillati</taxon>
        <taxon>Actinomycetota</taxon>
        <taxon>Actinomycetes</taxon>
        <taxon>Kitasatosporales</taxon>
        <taxon>Streptomycetaceae</taxon>
        <taxon>Wenjunlia</taxon>
    </lineage>
</organism>
<dbReference type="Pfam" id="PF09250">
    <property type="entry name" value="Prim-Pol"/>
    <property type="match status" value="1"/>
</dbReference>
<evidence type="ECO:0000313" key="2">
    <source>
        <dbReference type="EMBL" id="GGO93796.1"/>
    </source>
</evidence>
<protein>
    <submittedName>
        <fullName evidence="2">DNA primase</fullName>
    </submittedName>
</protein>
<reference evidence="2" key="1">
    <citation type="journal article" date="2014" name="Int. J. Syst. Evol. Microbiol.">
        <title>Complete genome sequence of Corynebacterium casei LMG S-19264T (=DSM 44701T), isolated from a smear-ripened cheese.</title>
        <authorList>
            <consortium name="US DOE Joint Genome Institute (JGI-PGF)"/>
            <person name="Walter F."/>
            <person name="Albersmeier A."/>
            <person name="Kalinowski J."/>
            <person name="Ruckert C."/>
        </authorList>
    </citation>
    <scope>NUCLEOTIDE SEQUENCE</scope>
    <source>
        <strain evidence="2">CGMCC 4.7201</strain>
    </source>
</reference>